<evidence type="ECO:0000313" key="1">
    <source>
        <dbReference type="EMBL" id="QHU05181.1"/>
    </source>
</evidence>
<dbReference type="EMBL" id="MN740408">
    <property type="protein sequence ID" value="QHU05181.1"/>
    <property type="molecule type" value="Genomic_DNA"/>
</dbReference>
<name>A0A6C0JJG0_9ZZZZ</name>
<sequence length="63" mass="7319">MDNTPQITESIRKNESEAILIDNYWKTLSEKEKKGLEIAKSHLGMSFQLEKSLGYLDFKKTLE</sequence>
<proteinExistence type="predicted"/>
<reference evidence="1" key="1">
    <citation type="journal article" date="2020" name="Nature">
        <title>Giant virus diversity and host interactions through global metagenomics.</title>
        <authorList>
            <person name="Schulz F."/>
            <person name="Roux S."/>
            <person name="Paez-Espino D."/>
            <person name="Jungbluth S."/>
            <person name="Walsh D.A."/>
            <person name="Denef V.J."/>
            <person name="McMahon K.D."/>
            <person name="Konstantinidis K.T."/>
            <person name="Eloe-Fadrosh E.A."/>
            <person name="Kyrpides N.C."/>
            <person name="Woyke T."/>
        </authorList>
    </citation>
    <scope>NUCLEOTIDE SEQUENCE</scope>
    <source>
        <strain evidence="1">GVMAG-M-3300027708-5</strain>
    </source>
</reference>
<dbReference type="AlphaFoldDB" id="A0A6C0JJG0"/>
<accession>A0A6C0JJG0</accession>
<organism evidence="1">
    <name type="scientific">viral metagenome</name>
    <dbReference type="NCBI Taxonomy" id="1070528"/>
    <lineage>
        <taxon>unclassified sequences</taxon>
        <taxon>metagenomes</taxon>
        <taxon>organismal metagenomes</taxon>
    </lineage>
</organism>
<protein>
    <submittedName>
        <fullName evidence="1">Uncharacterized protein</fullName>
    </submittedName>
</protein>